<evidence type="ECO:0000313" key="1">
    <source>
        <dbReference type="EMBL" id="KKL83568.1"/>
    </source>
</evidence>
<organism evidence="1">
    <name type="scientific">marine sediment metagenome</name>
    <dbReference type="NCBI Taxonomy" id="412755"/>
    <lineage>
        <taxon>unclassified sequences</taxon>
        <taxon>metagenomes</taxon>
        <taxon>ecological metagenomes</taxon>
    </lineage>
</organism>
<gene>
    <name evidence="1" type="ORF">LCGC14_1973360</name>
</gene>
<comment type="caution">
    <text evidence="1">The sequence shown here is derived from an EMBL/GenBank/DDBJ whole genome shotgun (WGS) entry which is preliminary data.</text>
</comment>
<accession>A0A0F9FBG7</accession>
<proteinExistence type="predicted"/>
<name>A0A0F9FBG7_9ZZZZ</name>
<sequence>MAIHRKIPWDDEAHKRSVAKRKLLPENTLYASAADPSARRDMMLLTVMFWVALDTMQHKVLK</sequence>
<dbReference type="EMBL" id="LAZR01021945">
    <property type="protein sequence ID" value="KKL83568.1"/>
    <property type="molecule type" value="Genomic_DNA"/>
</dbReference>
<protein>
    <submittedName>
        <fullName evidence="1">Uncharacterized protein</fullName>
    </submittedName>
</protein>
<reference evidence="1" key="1">
    <citation type="journal article" date="2015" name="Nature">
        <title>Complex archaea that bridge the gap between prokaryotes and eukaryotes.</title>
        <authorList>
            <person name="Spang A."/>
            <person name="Saw J.H."/>
            <person name="Jorgensen S.L."/>
            <person name="Zaremba-Niedzwiedzka K."/>
            <person name="Martijn J."/>
            <person name="Lind A.E."/>
            <person name="van Eijk R."/>
            <person name="Schleper C."/>
            <person name="Guy L."/>
            <person name="Ettema T.J."/>
        </authorList>
    </citation>
    <scope>NUCLEOTIDE SEQUENCE</scope>
</reference>
<feature type="non-terminal residue" evidence="1">
    <location>
        <position position="62"/>
    </location>
</feature>
<dbReference type="AlphaFoldDB" id="A0A0F9FBG7"/>